<organism evidence="2 3">
    <name type="scientific">Poseidonocella sedimentorum</name>
    <dbReference type="NCBI Taxonomy" id="871652"/>
    <lineage>
        <taxon>Bacteria</taxon>
        <taxon>Pseudomonadati</taxon>
        <taxon>Pseudomonadota</taxon>
        <taxon>Alphaproteobacteria</taxon>
        <taxon>Rhodobacterales</taxon>
        <taxon>Roseobacteraceae</taxon>
        <taxon>Poseidonocella</taxon>
    </lineage>
</organism>
<dbReference type="STRING" id="871652.SAMN04515673_106201"/>
<feature type="region of interest" description="Disordered" evidence="1">
    <location>
        <begin position="387"/>
        <end position="438"/>
    </location>
</feature>
<reference evidence="2 3" key="1">
    <citation type="submission" date="2016-10" db="EMBL/GenBank/DDBJ databases">
        <authorList>
            <person name="de Groot N.N."/>
        </authorList>
    </citation>
    <scope>NUCLEOTIDE SEQUENCE [LARGE SCALE GENOMIC DNA]</scope>
    <source>
        <strain evidence="3">KMM 9023,NRIC 0796,JCM 17311,KCTC 23692</strain>
    </source>
</reference>
<dbReference type="OrthoDB" id="7471221at2"/>
<dbReference type="Proteomes" id="UP000199302">
    <property type="component" value="Unassembled WGS sequence"/>
</dbReference>
<feature type="compositionally biased region" description="Basic and acidic residues" evidence="1">
    <location>
        <begin position="226"/>
        <end position="256"/>
    </location>
</feature>
<dbReference type="RefSeq" id="WP_092080564.1">
    <property type="nucleotide sequence ID" value="NZ_FOYI01000006.1"/>
</dbReference>
<feature type="compositionally biased region" description="Basic and acidic residues" evidence="1">
    <location>
        <begin position="410"/>
        <end position="438"/>
    </location>
</feature>
<feature type="compositionally biased region" description="Acidic residues" evidence="1">
    <location>
        <begin position="160"/>
        <end position="183"/>
    </location>
</feature>
<keyword evidence="3" id="KW-1185">Reference proteome</keyword>
<evidence type="ECO:0000256" key="1">
    <source>
        <dbReference type="SAM" id="MobiDB-lite"/>
    </source>
</evidence>
<evidence type="ECO:0000313" key="2">
    <source>
        <dbReference type="EMBL" id="SFR11421.1"/>
    </source>
</evidence>
<evidence type="ECO:0000313" key="3">
    <source>
        <dbReference type="Proteomes" id="UP000199302"/>
    </source>
</evidence>
<name>A0A1I6E1J3_9RHOB</name>
<gene>
    <name evidence="2" type="ORF">SAMN04515673_106201</name>
</gene>
<dbReference type="EMBL" id="FOYI01000006">
    <property type="protein sequence ID" value="SFR11421.1"/>
    <property type="molecule type" value="Genomic_DNA"/>
</dbReference>
<proteinExistence type="predicted"/>
<accession>A0A1I6E1J3</accession>
<feature type="compositionally biased region" description="Basic and acidic residues" evidence="1">
    <location>
        <begin position="202"/>
        <end position="218"/>
    </location>
</feature>
<dbReference type="AlphaFoldDB" id="A0A1I6E1J3"/>
<feature type="region of interest" description="Disordered" evidence="1">
    <location>
        <begin position="93"/>
        <end position="262"/>
    </location>
</feature>
<dbReference type="Pfam" id="PF12277">
    <property type="entry name" value="DUF3618"/>
    <property type="match status" value="1"/>
</dbReference>
<feature type="compositionally biased region" description="Low complexity" evidence="1">
    <location>
        <begin position="184"/>
        <end position="196"/>
    </location>
</feature>
<evidence type="ECO:0008006" key="4">
    <source>
        <dbReference type="Google" id="ProtNLM"/>
    </source>
</evidence>
<protein>
    <recommendedName>
        <fullName evidence="4">DUF3618 domain-containing protein</fullName>
    </recommendedName>
</protein>
<sequence>MSDTRTPDQIEREIERERARLGRTVDELQDRISPERLLRELGRGLSDHGQDIGSAITQSVKRNPVALALTGVGLAWLMSGRSWDEDKRAVASASFGRDSDSGSGTSAPGASRAPVDPLPSRRAPVAADPLAYRAPDASGATLADRAGDGVLSDGRTERFPDDDDWLYADDDPFGDDADEDAGADDAGFGDRLAAAGSSIGDAARDHAQAIGDKGRETADGISAKAGDARDRAGETLKDAGERIKDGAANTRDRLRAAQDSTAAKARRIRRRLARGTEELAEDARERVIAARWAAVKARRETMRRARIGTDKAQRFYDENPLVVGGLALAAGAILAGALPRTRQEDELLGEQSDRYAERARRTFENERQKAMKVADRAMSTAREVLEEERAEIDGKAPGHKSAAEHAAATAKDKAKDGASRVVEAARDEAKKQKLGEPS</sequence>
<dbReference type="InterPro" id="IPR022062">
    <property type="entry name" value="DUF3618"/>
</dbReference>